<dbReference type="PANTHER" id="PTHR34387">
    <property type="entry name" value="SLR1258 PROTEIN"/>
    <property type="match status" value="1"/>
</dbReference>
<dbReference type="GO" id="GO:0006974">
    <property type="term" value="P:DNA damage response"/>
    <property type="evidence" value="ECO:0007669"/>
    <property type="project" value="TreeGrafter"/>
</dbReference>
<dbReference type="PIRSF" id="PIRSF029033">
    <property type="entry name" value="UCP029033"/>
    <property type="match status" value="1"/>
</dbReference>
<dbReference type="EMBL" id="MN990733">
    <property type="protein sequence ID" value="QIM10158.1"/>
    <property type="molecule type" value="Genomic_DNA"/>
</dbReference>
<accession>A0A6G8F1W5</accession>
<gene>
    <name evidence="2" type="ORF">Prevot485_2570</name>
</gene>
<dbReference type="Pfam" id="PF04402">
    <property type="entry name" value="SIMPL"/>
    <property type="match status" value="1"/>
</dbReference>
<feature type="transmembrane region" description="Helical" evidence="1">
    <location>
        <begin position="6"/>
        <end position="24"/>
    </location>
</feature>
<dbReference type="PANTHER" id="PTHR34387:SF2">
    <property type="entry name" value="SLR1258 PROTEIN"/>
    <property type="match status" value="1"/>
</dbReference>
<reference evidence="2" key="1">
    <citation type="journal article" date="2020" name="J. ISSAAS">
        <title>Lactobacilli and other gastrointestinal microbiota of Peromyscus leucopus, reservoir host for agents of Lyme disease and other zoonoses in North America.</title>
        <authorList>
            <person name="Milovic A."/>
            <person name="Bassam K."/>
            <person name="Shao H."/>
            <person name="Chatzistamou I."/>
            <person name="Tufts D.M."/>
            <person name="Diuk-Wasser M."/>
            <person name="Barbour A.G."/>
        </authorList>
    </citation>
    <scope>NUCLEOTIDE SEQUENCE</scope>
    <source>
        <strain evidence="2">LL70</strain>
    </source>
</reference>
<protein>
    <recommendedName>
        <fullName evidence="3">SIMPL domain-containing protein</fullName>
    </recommendedName>
</protein>
<dbReference type="InterPro" id="IPR052022">
    <property type="entry name" value="26kDa_periplasmic_antigen"/>
</dbReference>
<organism evidence="2">
    <name type="scientific">uncultured Prevotella sp</name>
    <dbReference type="NCBI Taxonomy" id="159272"/>
    <lineage>
        <taxon>Bacteria</taxon>
        <taxon>Pseudomonadati</taxon>
        <taxon>Bacteroidota</taxon>
        <taxon>Bacteroidia</taxon>
        <taxon>Bacteroidales</taxon>
        <taxon>Prevotellaceae</taxon>
        <taxon>Prevotella</taxon>
        <taxon>environmental samples</taxon>
    </lineage>
</organism>
<dbReference type="InterPro" id="IPR007497">
    <property type="entry name" value="SIMPL/DUF541"/>
</dbReference>
<evidence type="ECO:0000313" key="2">
    <source>
        <dbReference type="EMBL" id="QIM10158.1"/>
    </source>
</evidence>
<sequence length="235" mass="26364">MKQNQYLIPAAILAIGLVIMGFAVRSGIVTFKSMDRSVVVKGLAEREVKADKVTWPLVYKELGNDPSEMYGILEKKNNKVVTFLKAAGIKAEEISVNPPIISDRQADNYGNEIMNYRYKATSVITVISSDVDKVMQLMRRQTELMKQGIAIVSEEYGNNSVTYEFTGLNDIKPQMVEEATKKARETAMKFAEDSESNLGGIKTAQQGQFSIENRDANSPYIKRVRVVTTIEYFLK</sequence>
<keyword evidence="1" id="KW-1133">Transmembrane helix</keyword>
<name>A0A6G8F1W5_9BACT</name>
<proteinExistence type="predicted"/>
<evidence type="ECO:0008006" key="3">
    <source>
        <dbReference type="Google" id="ProtNLM"/>
    </source>
</evidence>
<keyword evidence="1" id="KW-0812">Transmembrane</keyword>
<evidence type="ECO:0000256" key="1">
    <source>
        <dbReference type="SAM" id="Phobius"/>
    </source>
</evidence>
<dbReference type="InterPro" id="IPR016907">
    <property type="entry name" value="UCP029033"/>
</dbReference>
<dbReference type="AlphaFoldDB" id="A0A6G8F1W5"/>
<keyword evidence="1" id="KW-0472">Membrane</keyword>